<dbReference type="Pfam" id="PF05239">
    <property type="entry name" value="PRC"/>
    <property type="match status" value="2"/>
</dbReference>
<dbReference type="RefSeq" id="WP_007777989.1">
    <property type="nucleotide sequence ID" value="NZ_CM001441.1"/>
</dbReference>
<feature type="region of interest" description="Disordered" evidence="1">
    <location>
        <begin position="204"/>
        <end position="243"/>
    </location>
</feature>
<evidence type="ECO:0000259" key="2">
    <source>
        <dbReference type="Pfam" id="PF05239"/>
    </source>
</evidence>
<gene>
    <name evidence="3" type="ORF">DesyoDRAFT_0072</name>
</gene>
<proteinExistence type="predicted"/>
<dbReference type="eggNOG" id="COG3881">
    <property type="taxonomic scope" value="Bacteria"/>
</dbReference>
<dbReference type="InterPro" id="IPR011033">
    <property type="entry name" value="PRC_barrel-like_sf"/>
</dbReference>
<dbReference type="Proteomes" id="UP000005104">
    <property type="component" value="Chromosome"/>
</dbReference>
<dbReference type="EMBL" id="CM001441">
    <property type="protein sequence ID" value="EHQ87304.1"/>
    <property type="molecule type" value="Genomic_DNA"/>
</dbReference>
<dbReference type="SUPFAM" id="SSF50346">
    <property type="entry name" value="PRC-barrel domain"/>
    <property type="match status" value="2"/>
</dbReference>
<dbReference type="AlphaFoldDB" id="H5XRP5"/>
<dbReference type="STRING" id="768710.DesyoDRAFT_0072"/>
<name>H5XRP5_9FIRM</name>
<keyword evidence="4" id="KW-1185">Reference proteome</keyword>
<sequence length="243" mass="26519">MKPSRKFLSLPIISLQEGQQIGYVKNLILNASTKSLAAIVVDPKGFFKDQRIIPYSKVVSVGDDAITIGKESHVEKTSSLPELLELVKEKLTIIGTKMVTETGKTLGTADEYYVDPSTGEITQIEISGGKLEGFLNGKAWISAEYVTTIGHDVIVTQKGSENSLTVSDKGLSESFKNLIHTTSHLASETTHTISSYFKKDRIKPTSQAVQDKPPVIFPETETETILSPEETIPEIPTTKNPQG</sequence>
<dbReference type="OrthoDB" id="53812at2"/>
<dbReference type="Gene3D" id="2.30.30.240">
    <property type="entry name" value="PRC-barrel domain"/>
    <property type="match status" value="2"/>
</dbReference>
<accession>H5XRP5</accession>
<evidence type="ECO:0000256" key="1">
    <source>
        <dbReference type="SAM" id="MobiDB-lite"/>
    </source>
</evidence>
<evidence type="ECO:0000313" key="4">
    <source>
        <dbReference type="Proteomes" id="UP000005104"/>
    </source>
</evidence>
<protein>
    <recommendedName>
        <fullName evidence="2">PRC-barrel domain-containing protein</fullName>
    </recommendedName>
</protein>
<dbReference type="HOGENOM" id="CLU_068642_1_0_9"/>
<feature type="domain" description="PRC-barrel" evidence="2">
    <location>
        <begin position="93"/>
        <end position="157"/>
    </location>
</feature>
<feature type="domain" description="PRC-barrel" evidence="2">
    <location>
        <begin position="5"/>
        <end position="68"/>
    </location>
</feature>
<evidence type="ECO:0000313" key="3">
    <source>
        <dbReference type="EMBL" id="EHQ87304.1"/>
    </source>
</evidence>
<reference evidence="3 4" key="1">
    <citation type="submission" date="2011-11" db="EMBL/GenBank/DDBJ databases">
        <title>The Noncontiguous Finished genome of Desulfosporosinus youngiae DSM 17734.</title>
        <authorList>
            <consortium name="US DOE Joint Genome Institute (JGI-PGF)"/>
            <person name="Lucas S."/>
            <person name="Han J."/>
            <person name="Lapidus A."/>
            <person name="Cheng J.-F."/>
            <person name="Goodwin L."/>
            <person name="Pitluck S."/>
            <person name="Peters L."/>
            <person name="Ovchinnikova G."/>
            <person name="Lu M."/>
            <person name="Land M.L."/>
            <person name="Hauser L."/>
            <person name="Pester M."/>
            <person name="Spring S."/>
            <person name="Ollivier B."/>
            <person name="Rattei T."/>
            <person name="Klenk H.-P."/>
            <person name="Wagner M."/>
            <person name="Loy A."/>
            <person name="Woyke T.J."/>
        </authorList>
    </citation>
    <scope>NUCLEOTIDE SEQUENCE [LARGE SCALE GENOMIC DNA]</scope>
    <source>
        <strain evidence="3 4">DSM 17734</strain>
    </source>
</reference>
<organism evidence="3 4">
    <name type="scientific">Desulfosporosinus youngiae DSM 17734</name>
    <dbReference type="NCBI Taxonomy" id="768710"/>
    <lineage>
        <taxon>Bacteria</taxon>
        <taxon>Bacillati</taxon>
        <taxon>Bacillota</taxon>
        <taxon>Clostridia</taxon>
        <taxon>Eubacteriales</taxon>
        <taxon>Desulfitobacteriaceae</taxon>
        <taxon>Desulfosporosinus</taxon>
    </lineage>
</organism>
<dbReference type="InterPro" id="IPR027275">
    <property type="entry name" value="PRC-brl_dom"/>
</dbReference>